<dbReference type="InterPro" id="IPR054090">
    <property type="entry name" value="Cep192_Spd-2-like_dom"/>
</dbReference>
<feature type="region of interest" description="Disordered" evidence="1">
    <location>
        <begin position="392"/>
        <end position="438"/>
    </location>
</feature>
<dbReference type="Pfam" id="PF22076">
    <property type="entry name" value="Cep192_D6"/>
    <property type="match status" value="1"/>
</dbReference>
<dbReference type="EMBL" id="GFDL01015244">
    <property type="protein sequence ID" value="JAV19801.1"/>
    <property type="molecule type" value="Transcribed_RNA"/>
</dbReference>
<dbReference type="Pfam" id="PF22074">
    <property type="entry name" value="Cep192_D5"/>
    <property type="match status" value="1"/>
</dbReference>
<evidence type="ECO:0008006" key="6">
    <source>
        <dbReference type="Google" id="ProtNLM"/>
    </source>
</evidence>
<name>A0A1Q3EWV9_CULTA</name>
<reference evidence="5" key="1">
    <citation type="submission" date="2017-01" db="EMBL/GenBank/DDBJ databases">
        <title>A deep insight into the sialotranscriptome of adult male and female Cluex tarsalis mosquitoes.</title>
        <authorList>
            <person name="Ribeiro J.M."/>
            <person name="Moreira F."/>
            <person name="Bernard K.A."/>
            <person name="Calvo E."/>
        </authorList>
    </citation>
    <scope>NUCLEOTIDE SEQUENCE</scope>
    <source>
        <strain evidence="5">Kern County</strain>
        <tissue evidence="5">Salivary glands</tissue>
    </source>
</reference>
<feature type="compositionally biased region" description="Polar residues" evidence="1">
    <location>
        <begin position="32"/>
        <end position="47"/>
    </location>
</feature>
<dbReference type="AlphaFoldDB" id="A0A1Q3EWV9"/>
<feature type="domain" description="Cep192-like" evidence="4">
    <location>
        <begin position="1087"/>
        <end position="1182"/>
    </location>
</feature>
<dbReference type="InterPro" id="IPR054091">
    <property type="entry name" value="Cep192-like_D5"/>
</dbReference>
<evidence type="ECO:0000256" key="1">
    <source>
        <dbReference type="SAM" id="MobiDB-lite"/>
    </source>
</evidence>
<dbReference type="Pfam" id="PF22073">
    <property type="entry name" value="Cep192_D4"/>
    <property type="match status" value="1"/>
</dbReference>
<feature type="region of interest" description="Disordered" evidence="1">
    <location>
        <begin position="21"/>
        <end position="64"/>
    </location>
</feature>
<organism evidence="5">
    <name type="scientific">Culex tarsalis</name>
    <name type="common">Encephalitis mosquito</name>
    <dbReference type="NCBI Taxonomy" id="7177"/>
    <lineage>
        <taxon>Eukaryota</taxon>
        <taxon>Metazoa</taxon>
        <taxon>Ecdysozoa</taxon>
        <taxon>Arthropoda</taxon>
        <taxon>Hexapoda</taxon>
        <taxon>Insecta</taxon>
        <taxon>Pterygota</taxon>
        <taxon>Neoptera</taxon>
        <taxon>Endopterygota</taxon>
        <taxon>Diptera</taxon>
        <taxon>Nematocera</taxon>
        <taxon>Culicoidea</taxon>
        <taxon>Culicidae</taxon>
        <taxon>Culicinae</taxon>
        <taxon>Culicini</taxon>
        <taxon>Culex</taxon>
        <taxon>Culex</taxon>
    </lineage>
</organism>
<feature type="compositionally biased region" description="Low complexity" evidence="1">
    <location>
        <begin position="339"/>
        <end position="349"/>
    </location>
</feature>
<feature type="region of interest" description="Disordered" evidence="1">
    <location>
        <begin position="557"/>
        <end position="610"/>
    </location>
</feature>
<feature type="compositionally biased region" description="Basic and acidic residues" evidence="1">
    <location>
        <begin position="580"/>
        <end position="593"/>
    </location>
</feature>
<evidence type="ECO:0000259" key="2">
    <source>
        <dbReference type="Pfam" id="PF22073"/>
    </source>
</evidence>
<proteinExistence type="predicted"/>
<feature type="domain" description="Cep192-like" evidence="3">
    <location>
        <begin position="858"/>
        <end position="1002"/>
    </location>
</feature>
<accession>A0A1Q3EWV9</accession>
<feature type="compositionally biased region" description="Polar residues" evidence="1">
    <location>
        <begin position="328"/>
        <end position="338"/>
    </location>
</feature>
<feature type="region of interest" description="Disordered" evidence="1">
    <location>
        <begin position="307"/>
        <end position="362"/>
    </location>
</feature>
<dbReference type="Gene3D" id="2.60.40.10">
    <property type="entry name" value="Immunoglobulins"/>
    <property type="match status" value="1"/>
</dbReference>
<dbReference type="InterPro" id="IPR013783">
    <property type="entry name" value="Ig-like_fold"/>
</dbReference>
<feature type="region of interest" description="Disordered" evidence="1">
    <location>
        <begin position="644"/>
        <end position="716"/>
    </location>
</feature>
<evidence type="ECO:0000313" key="5">
    <source>
        <dbReference type="EMBL" id="JAV19801.1"/>
    </source>
</evidence>
<evidence type="ECO:0000259" key="4">
    <source>
        <dbReference type="Pfam" id="PF22076"/>
    </source>
</evidence>
<protein>
    <recommendedName>
        <fullName evidence="6">MSP domain-containing protein</fullName>
    </recommendedName>
</protein>
<feature type="domain" description="Cep192/Spd-2-like" evidence="2">
    <location>
        <begin position="742"/>
        <end position="845"/>
    </location>
</feature>
<sequence>MDSRASDVLKKQRYLAAQTLQKANEMFDRSPLRSNSSRKYSAHTPPTQDHIRYEEEEESGGDSLLSVQPRQYRSINITELEEEHTIHMQATPHKVSFEPTEMTARSTGEMDALRRRLTVDALAPDIQQLLHASISDEVREFAGGKTNDSALHLLQHDDRPDLSLPRTADMSRLSSVRDSITSNPRQPKAQDFWDVSAAPSAFGDSWMKKELSQLEDISFRPADEQQSRLLDDEMAWEQEQAIIPEMNAAKGQPAPKDASQKLPKNLRNHVDFSCFSGYLGQEATRLEDSSDCSVGEYFNKMSDDLKGMIPDDASPPRRTPLPLVDLSNFGTANETSASGKKQQQQQQGGRKSVPTSDKENNSLNMSSIMKVINSMGPDESPSAFYEKIRQLRTGKAPPASTEAAPACPARSVRSSVPAPEKRRSAAKPVQKTTSLQTDLSSVTKTASFMRDLSEAQSKLSDTASFTESLLESSAFVPIKVAGRIATSSPMTAPSSAAKSLQSEAEGTYRISTAKKPLLETYRVSTATKLSENQLDLPPIPMISREPPPKCQKNIFLEVPGSEQPAKPNRKRRSSSATRQELLEAQEKHAEVVHEAAASQKRSRSPANGAEMKAVSGQLLLTVGYHETPKSSMVFGARPQLPSKAAAAAQLPNKSYLSPEPRSREYQIRSPYSSPKQEQERNEQRYNFGSPKSVASSVDSGIPEFPKSPVSDAGRSNLLTSAGRSASQCSVAGSEYSHKDGVLPLKATHTEISWGSTKLRQNAKKVMQIKNTSGKRLVIRASISGPGFQLGGIEQSEMLTLQSQECRTVVVNFCPTVIGPAIGLVCFQAPHDCHAQRVVTLYGYGGEASIKVEGIQKGPSGPFLELGQARNLGRPLEKSFSLYNKGSLAAFARIGIDKKGLDQAFLATAVFVQPQRVIIPPNSYAHIRVTFKPRRQDVAKILQKQVDVLSLTNLHIMWGDEPTRHRTRKLISTIKQNELQDRNKITPLETVCEAFPGEHEFSELDNFAENMFETMHELFLTFREYELVLTVDRALDDSMIHDLSLAEDSSALFKTMYASSSEAGSPRLPEDISPGIPATCSAKRDSGESWSVRPTRLDFRTNERTKQFVIKSNFYTTQFFELNSNYRPFFKFSPMEGQIRPGQEVVVNVSFHMGPPPAQQQHHQPIVIVVYIENEKITIPVNIITRSRPGVGPY</sequence>
<evidence type="ECO:0000259" key="3">
    <source>
        <dbReference type="Pfam" id="PF22074"/>
    </source>
</evidence>
<dbReference type="InterPro" id="IPR054092">
    <property type="entry name" value="Cep192-like_D6"/>
</dbReference>